<feature type="coiled-coil region" evidence="1">
    <location>
        <begin position="578"/>
        <end position="622"/>
    </location>
</feature>
<organism evidence="2 3">
    <name type="scientific">Giardia muris</name>
    <dbReference type="NCBI Taxonomy" id="5742"/>
    <lineage>
        <taxon>Eukaryota</taxon>
        <taxon>Metamonada</taxon>
        <taxon>Diplomonadida</taxon>
        <taxon>Hexamitidae</taxon>
        <taxon>Giardiinae</taxon>
        <taxon>Giardia</taxon>
    </lineage>
</organism>
<dbReference type="PANTHER" id="PTHR23159">
    <property type="entry name" value="CENTROSOMAL PROTEIN 2"/>
    <property type="match status" value="1"/>
</dbReference>
<protein>
    <recommendedName>
        <fullName evidence="4">Coiled-coil protein</fullName>
    </recommendedName>
</protein>
<evidence type="ECO:0000256" key="1">
    <source>
        <dbReference type="SAM" id="Coils"/>
    </source>
</evidence>
<feature type="coiled-coil region" evidence="1">
    <location>
        <begin position="83"/>
        <end position="197"/>
    </location>
</feature>
<feature type="coiled-coil region" evidence="1">
    <location>
        <begin position="342"/>
        <end position="417"/>
    </location>
</feature>
<sequence length="1541" mass="173327">MSTEEIFEQFSQRVGAGVADSLRVLALYALGAVEQTGALDAATARDARVGLTEQAAEVSRLFQERLEGELGRLRTGALAWAEAAVENRQVADLQSKLAQVEEIHGPTAHLMARAAELRQELETAEALGTEIRSLESQLSDVLNRHPDATKNALAELAAEKSRLEVELRAVQQAVTDATTLDGEIRELKQTLATQRDQHPQAFRQASELVRLQKEHDVLKTGAHSQAQLEHQCATLRTEIAALQTEFPHIAILATTLDELEDTRQMYLDTSLGRLREEIATKRRELEVLELQRPDVAELLKELSRVREEVALLHKQGIDTALLTDLEGLRAELQTLREVQPRMTELLLEGEQLRQDIERFRAAASNPDSTLQEIEALRQEYELQHRAAQGSGQLLAEADALRQRLAEMTRLAADHELLTKTVADLRTELSFLVSTTPALSMIEELQTKLAQTRASLEDPVALEAEVTRLQHDLDDLRASDAGTYTLLLRKQRLADDLAEFRATSLDATACNAEVLALQQEYALMRERHPEVESIQSHKLRLQRQVQDFARAVENPTETLEAISTIQGELEALRQKNSSVIEMSNVVEELRAERERLTDMANSKEELVAEQKRLQEELRDLKANYPEVFRLMDANSALHTQLQDIKNGDIDAEALREDVEKLRTHLLCAKDDFPEVAALIAEKVRLIGELDDFFSCKENVPRLEQSCGLLREKLEEVYAADPGVFRLQMQEKRLKDELADLEANGLTAECISARRASLEREIDALKQVTPEAAIVLDLAEQLQTLLLCVTDPAYLQTEESRLRAEIATVSADNQMAVERIRTVEQLRRDRADLTEVTDHGPSVAEVEAMQNELVTLREQANATIALTTKRDTLASELESLNDTVGRKKALQDEVAALQQELASKRRQSEDVLQLQADILGLRQAIADATTSTVDELEAEKTALETKLLALRKDRGIATLGADIDHLRNAIASFKACQRNPAFYEQQREQLEEELNILRRANPTLAKQLELLEGLERQNDNLRGMIANPAAVSARYTSATEELAAITRDHGDVLSTYNQIVALEETLRGVHTGSLTVDRLAEKRESLRAAIDALLAPSGLLRTLYEDCCTLEQQLEHLSDPTAGGIYLEKRKALLATELETRLARSPELLLLQQRVTELEKEVQQCTPGVLEARIAELQQRLVGLKEANPNISRLLTEAEDLQELYYDCTKALGNPSLLQARVLHLHTIIDALRHQDSDVDRSVGQILEARGRLNELQRYLGDRALLDEELTMLTVQLDACQAENPDLVEKIMTRLLLAERLKDCQQYSEDPDLLERQVASLHEAVAKAEQQQPQVTRLIEERQALEVALRGLQQNLARGEGLKIEVEELRARLEQLKRENRPLTNLIEEREAMQVLIAEIQNAALHPEEAEQAHSRIYEKFYDLITSTKEFGLLHSENEGLRRDVAALNRQLSAMDELMGENLHLERELQKAREQLRDQSRQLTLSSLEASRGLDRTAGERRQLEAEAEWRRGAMDRLINVDLPRVAVPLIRGVSPYTPRDGH</sequence>
<dbReference type="PANTHER" id="PTHR23159:SF31">
    <property type="entry name" value="CENTROSOME-ASSOCIATED PROTEIN CEP250 ISOFORM X1"/>
    <property type="match status" value="1"/>
</dbReference>
<feature type="coiled-coil region" evidence="1">
    <location>
        <begin position="1333"/>
        <end position="1401"/>
    </location>
</feature>
<reference evidence="2 3" key="1">
    <citation type="submission" date="2019-05" db="EMBL/GenBank/DDBJ databases">
        <title>The compact genome of Giardia muris reveals important steps in the evolution of intestinal protozoan parasites.</title>
        <authorList>
            <person name="Xu F."/>
            <person name="Jimenez-Gonzalez A."/>
            <person name="Einarsson E."/>
            <person name="Astvaldsson A."/>
            <person name="Peirasmaki D."/>
            <person name="Eckmann L."/>
            <person name="Andersson J.O."/>
            <person name="Svard S.G."/>
            <person name="Jerlstrom-Hultqvist J."/>
        </authorList>
    </citation>
    <scope>NUCLEOTIDE SEQUENCE [LARGE SCALE GENOMIC DNA]</scope>
    <source>
        <strain evidence="2 3">Roberts-Thomson</strain>
    </source>
</reference>
<feature type="coiled-coil region" evidence="1">
    <location>
        <begin position="722"/>
        <end position="766"/>
    </location>
</feature>
<dbReference type="EMBL" id="VDLU01000003">
    <property type="protein sequence ID" value="TNJ27766.1"/>
    <property type="molecule type" value="Genomic_DNA"/>
</dbReference>
<proteinExistence type="predicted"/>
<gene>
    <name evidence="2" type="ORF">GMRT_10116</name>
</gene>
<evidence type="ECO:0000313" key="3">
    <source>
        <dbReference type="Proteomes" id="UP000315496"/>
    </source>
</evidence>
<accession>A0A4Z1SPN5</accession>
<dbReference type="VEuPathDB" id="GiardiaDB:GMRT_10116"/>
<keyword evidence="1" id="KW-0175">Coiled coil</keyword>
<evidence type="ECO:0008006" key="4">
    <source>
        <dbReference type="Google" id="ProtNLM"/>
    </source>
</evidence>
<feature type="coiled-coil region" evidence="1">
    <location>
        <begin position="271"/>
        <end position="315"/>
    </location>
</feature>
<feature type="coiled-coil region" evidence="1">
    <location>
        <begin position="978"/>
        <end position="1022"/>
    </location>
</feature>
<feature type="coiled-coil region" evidence="1">
    <location>
        <begin position="844"/>
        <end position="951"/>
    </location>
</feature>
<comment type="caution">
    <text evidence="2">The sequence shown here is derived from an EMBL/GenBank/DDBJ whole genome shotgun (WGS) entry which is preliminary data.</text>
</comment>
<evidence type="ECO:0000313" key="2">
    <source>
        <dbReference type="EMBL" id="TNJ27766.1"/>
    </source>
</evidence>
<feature type="coiled-coil region" evidence="1">
    <location>
        <begin position="1436"/>
        <end position="1484"/>
    </location>
</feature>
<dbReference type="OrthoDB" id="10254663at2759"/>
<dbReference type="Proteomes" id="UP000315496">
    <property type="component" value="Chromosome 3"/>
</dbReference>
<keyword evidence="3" id="KW-1185">Reference proteome</keyword>
<name>A0A4Z1SPN5_GIAMU</name>